<reference evidence="2 3" key="1">
    <citation type="submission" date="2017-09" db="EMBL/GenBank/DDBJ databases">
        <title>Depth-based differentiation of microbial function through sediment-hosted aquifers and enrichment of novel symbionts in the deep terrestrial subsurface.</title>
        <authorList>
            <person name="Probst A.J."/>
            <person name="Ladd B."/>
            <person name="Jarett J.K."/>
            <person name="Geller-Mcgrath D.E."/>
            <person name="Sieber C.M."/>
            <person name="Emerson J.B."/>
            <person name="Anantharaman K."/>
            <person name="Thomas B.C."/>
            <person name="Malmstrom R."/>
            <person name="Stieglmeier M."/>
            <person name="Klingl A."/>
            <person name="Woyke T."/>
            <person name="Ryan C.M."/>
            <person name="Banfield J.F."/>
        </authorList>
    </citation>
    <scope>NUCLEOTIDE SEQUENCE [LARGE SCALE GENOMIC DNA]</scope>
    <source>
        <strain evidence="2">CG_4_9_14_3_um_filter_33_16</strain>
    </source>
</reference>
<dbReference type="InterPro" id="IPR018709">
    <property type="entry name" value="CoA_activase_DUF2229"/>
</dbReference>
<dbReference type="EMBL" id="PFTV01000125">
    <property type="protein sequence ID" value="PJB56438.1"/>
    <property type="molecule type" value="Genomic_DNA"/>
</dbReference>
<gene>
    <name evidence="2" type="ORF">CO097_05190</name>
</gene>
<sequence length="773" mass="88226">MPMKVGIPRGLLFNDFSPLFIPFFKYLGIKTVISDETNRKIINRGLEIVPAEYCFPTKVAYGHVDNLLKKLKKDDFIFIPHIASTGEPTGSYKYSVTCPWTQSAPDLMKSALKLTKEGLNLENLVSPSLFFDWGLNHIEDQMKKAVAKMGYSTKNVRAALQEGLVNKKKFDKKIEEKTKEVFDSIKKYKKNEPAFLVMARPYTAYDANVNNNIVNKILDAGYLAIPLEFAPIGSIDISKQMPKMYWIQGQKKLAAIELLNKNKNLFGIDITYFACGPDTQINQQMRCRTQKPFLTVEMDEHTGDAGIDTRLQAFFNTVKSYLGIEAKQTGKVFSVKLKGLDKIKDKKILVFPPMSKHNYALSAVFNAYRIQSRVLEVSPDETMERARSCTYGLVCTPYLHTTEAMLNFMQKPGFDQEKFAFFQATSDCGPCRLGQYASLESLLFQKKGTDVDIITGGEVGSEFSLGMPLLIKAWSGITAVDQLEKMRMHTRPYEVNKGTSDQIYEKYMKRLLDHLADPKTNLGKMKTYLTIGKVFFSNLFDGNSSPIEEILRKAQGEFSQVKRTSEEKPKIGMIGEFFVRLHEPANQNILRKLEEKGAETWLASAAEYLTYSYYLSSVFAREKFSLNRKKENLREWILKSILYRFMIGYEHMLFKATLPYMQGFDDISAQEIVSNGEKYIRHYIGGEAIVSMGKAVDYVKRGLDGIISVIPFNCMPGLTVAGFIPKFRKDNNNIPFVSIEYDGFQDSTREMRIDTFVAQVKERYENKKYTKFH</sequence>
<accession>A0A2M8CBQ6</accession>
<evidence type="ECO:0000313" key="2">
    <source>
        <dbReference type="EMBL" id="PJB56438.1"/>
    </source>
</evidence>
<dbReference type="Pfam" id="PF09989">
    <property type="entry name" value="DUF2229"/>
    <property type="match status" value="1"/>
</dbReference>
<feature type="domain" description="DUF2229" evidence="1">
    <location>
        <begin position="4"/>
        <end position="227"/>
    </location>
</feature>
<organism evidence="2 3">
    <name type="scientific">Candidatus Infernicultor aquiphilus</name>
    <dbReference type="NCBI Taxonomy" id="1805029"/>
    <lineage>
        <taxon>Bacteria</taxon>
        <taxon>Pseudomonadati</taxon>
        <taxon>Atribacterota</taxon>
        <taxon>Candidatus Phoenicimicrobiia</taxon>
        <taxon>Candidatus Pheonicimicrobiales</taxon>
        <taxon>Candidatus Phoenicimicrobiaceae</taxon>
        <taxon>Candidatus Infernicultor</taxon>
    </lineage>
</organism>
<dbReference type="InterPro" id="IPR051805">
    <property type="entry name" value="Dehydratase_Activator_Redct"/>
</dbReference>
<protein>
    <recommendedName>
        <fullName evidence="1">DUF2229 domain-containing protein</fullName>
    </recommendedName>
</protein>
<dbReference type="AlphaFoldDB" id="A0A2M8CBQ6"/>
<dbReference type="PANTHER" id="PTHR32329:SF8">
    <property type="entry name" value="ACTIVATOR OF (R)-2-HYDROXYGLUTARYL-COA DEHYDRATASE"/>
    <property type="match status" value="1"/>
</dbReference>
<dbReference type="PANTHER" id="PTHR32329">
    <property type="entry name" value="BIFUNCTIONAL PROTEIN [INCLUDES 2-HYDROXYACYL-COA DEHYDRATASE (N-TER) AND ITS ACTIVATOR DOMAIN (C_TERM)-RELATED"/>
    <property type="match status" value="1"/>
</dbReference>
<evidence type="ECO:0000259" key="1">
    <source>
        <dbReference type="Pfam" id="PF09989"/>
    </source>
</evidence>
<comment type="caution">
    <text evidence="2">The sequence shown here is derived from an EMBL/GenBank/DDBJ whole genome shotgun (WGS) entry which is preliminary data.</text>
</comment>
<name>A0A2M8CBQ6_9BACT</name>
<dbReference type="Proteomes" id="UP000228560">
    <property type="component" value="Unassembled WGS sequence"/>
</dbReference>
<evidence type="ECO:0000313" key="3">
    <source>
        <dbReference type="Proteomes" id="UP000228560"/>
    </source>
</evidence>
<proteinExistence type="predicted"/>